<proteinExistence type="predicted"/>
<dbReference type="EMBL" id="JBHUOM010000012">
    <property type="protein sequence ID" value="MFD2935062.1"/>
    <property type="molecule type" value="Genomic_DNA"/>
</dbReference>
<sequence length="66" mass="7489">MNTLLKIGRIGEYRIYLNVPREAAVTRYIDSKALYPADFEKMLADGYVVVVELSVDDEFGAVDVFK</sequence>
<protein>
    <submittedName>
        <fullName evidence="1">Uncharacterized protein</fullName>
    </submittedName>
</protein>
<evidence type="ECO:0000313" key="2">
    <source>
        <dbReference type="Proteomes" id="UP001597512"/>
    </source>
</evidence>
<comment type="caution">
    <text evidence="1">The sequence shown here is derived from an EMBL/GenBank/DDBJ whole genome shotgun (WGS) entry which is preliminary data.</text>
</comment>
<gene>
    <name evidence="1" type="ORF">ACFS25_14820</name>
</gene>
<organism evidence="1 2">
    <name type="scientific">Spirosoma flavum</name>
    <dbReference type="NCBI Taxonomy" id="2048557"/>
    <lineage>
        <taxon>Bacteria</taxon>
        <taxon>Pseudomonadati</taxon>
        <taxon>Bacteroidota</taxon>
        <taxon>Cytophagia</taxon>
        <taxon>Cytophagales</taxon>
        <taxon>Cytophagaceae</taxon>
        <taxon>Spirosoma</taxon>
    </lineage>
</organism>
<dbReference type="RefSeq" id="WP_381502270.1">
    <property type="nucleotide sequence ID" value="NZ_JBHUOM010000012.1"/>
</dbReference>
<accession>A0ABW6AKQ0</accession>
<evidence type="ECO:0000313" key="1">
    <source>
        <dbReference type="EMBL" id="MFD2935062.1"/>
    </source>
</evidence>
<name>A0ABW6AKQ0_9BACT</name>
<dbReference type="Proteomes" id="UP001597512">
    <property type="component" value="Unassembled WGS sequence"/>
</dbReference>
<keyword evidence="2" id="KW-1185">Reference proteome</keyword>
<reference evidence="2" key="1">
    <citation type="journal article" date="2019" name="Int. J. Syst. Evol. Microbiol.">
        <title>The Global Catalogue of Microorganisms (GCM) 10K type strain sequencing project: providing services to taxonomists for standard genome sequencing and annotation.</title>
        <authorList>
            <consortium name="The Broad Institute Genomics Platform"/>
            <consortium name="The Broad Institute Genome Sequencing Center for Infectious Disease"/>
            <person name="Wu L."/>
            <person name="Ma J."/>
        </authorList>
    </citation>
    <scope>NUCLEOTIDE SEQUENCE [LARGE SCALE GENOMIC DNA]</scope>
    <source>
        <strain evidence="2">KCTC 52490</strain>
    </source>
</reference>